<feature type="chain" id="PRO_5013212202" evidence="1">
    <location>
        <begin position="22"/>
        <end position="298"/>
    </location>
</feature>
<dbReference type="Proteomes" id="UP000220836">
    <property type="component" value="Unassembled WGS sequence"/>
</dbReference>
<dbReference type="EMBL" id="FXYH01000012">
    <property type="protein sequence ID" value="SMX45727.1"/>
    <property type="molecule type" value="Genomic_DNA"/>
</dbReference>
<accession>A0A238KSQ3</accession>
<evidence type="ECO:0000256" key="1">
    <source>
        <dbReference type="SAM" id="SignalP"/>
    </source>
</evidence>
<organism evidence="2 3">
    <name type="scientific">Pelagimonas varians</name>
    <dbReference type="NCBI Taxonomy" id="696760"/>
    <lineage>
        <taxon>Bacteria</taxon>
        <taxon>Pseudomonadati</taxon>
        <taxon>Pseudomonadota</taxon>
        <taxon>Alphaproteobacteria</taxon>
        <taxon>Rhodobacterales</taxon>
        <taxon>Roseobacteraceae</taxon>
        <taxon>Pelagimonas</taxon>
    </lineage>
</organism>
<reference evidence="2 3" key="1">
    <citation type="submission" date="2017-05" db="EMBL/GenBank/DDBJ databases">
        <authorList>
            <person name="Song R."/>
            <person name="Chenine A.L."/>
            <person name="Ruprecht R.M."/>
        </authorList>
    </citation>
    <scope>NUCLEOTIDE SEQUENCE [LARGE SCALE GENOMIC DNA]</scope>
    <source>
        <strain evidence="2 3">CECT 8663</strain>
    </source>
</reference>
<name>A0A238KSQ3_9RHOB</name>
<dbReference type="RefSeq" id="WP_097805580.1">
    <property type="nucleotide sequence ID" value="NZ_FXYH01000012.1"/>
</dbReference>
<protein>
    <submittedName>
        <fullName evidence="2">Uncharacterized protein</fullName>
    </submittedName>
</protein>
<evidence type="ECO:0000313" key="2">
    <source>
        <dbReference type="EMBL" id="SMX45727.1"/>
    </source>
</evidence>
<sequence>MKLIHLPLIALSGLVGAAAQAADADALFDLRETIAPQECSLPPEIESQPFDAGTLHKIPCRATFSDLVYVMVYDEGGILTPLFFPIPGFSFVPTSQTSGRPSHRVKTGRMTVSPLVSSPDVQPDFRVISSSQRIAPGSGDGRISHSYQVNDTRPELLDAFVDLDGQDRVWLWMPESPYETPKQGALMTELGLSFDLDGFTVLETPALTLEDPKQISSHLNLYFPTQEEGRPQIETAMQQTGDQIAATILSSGWADDSVSGRAYRVLMQQRGAQWTVTGLGALNVCYRGDARLSQGPCP</sequence>
<keyword evidence="1" id="KW-0732">Signal</keyword>
<feature type="signal peptide" evidence="1">
    <location>
        <begin position="1"/>
        <end position="21"/>
    </location>
</feature>
<evidence type="ECO:0000313" key="3">
    <source>
        <dbReference type="Proteomes" id="UP000220836"/>
    </source>
</evidence>
<keyword evidence="3" id="KW-1185">Reference proteome</keyword>
<dbReference type="AlphaFoldDB" id="A0A238KSQ3"/>
<gene>
    <name evidence="2" type="ORF">PEV8663_03098</name>
</gene>
<proteinExistence type="predicted"/>